<dbReference type="RefSeq" id="WP_398283952.1">
    <property type="nucleotide sequence ID" value="NZ_JBITLV010000007.1"/>
</dbReference>
<dbReference type="EMBL" id="JBITLV010000007">
    <property type="protein sequence ID" value="MFI7589357.1"/>
    <property type="molecule type" value="Genomic_DNA"/>
</dbReference>
<comment type="caution">
    <text evidence="2">The sequence shown here is derived from an EMBL/GenBank/DDBJ whole genome shotgun (WGS) entry which is preliminary data.</text>
</comment>
<protein>
    <submittedName>
        <fullName evidence="2">Copper transporter</fullName>
    </submittedName>
</protein>
<gene>
    <name evidence="2" type="ORF">ACIB24_20005</name>
</gene>
<keyword evidence="1" id="KW-0175">Coiled coil</keyword>
<feature type="coiled-coil region" evidence="1">
    <location>
        <begin position="34"/>
        <end position="61"/>
    </location>
</feature>
<proteinExistence type="predicted"/>
<evidence type="ECO:0000313" key="2">
    <source>
        <dbReference type="EMBL" id="MFI7589357.1"/>
    </source>
</evidence>
<evidence type="ECO:0000313" key="3">
    <source>
        <dbReference type="Proteomes" id="UP001612915"/>
    </source>
</evidence>
<dbReference type="Pfam" id="PF11382">
    <property type="entry name" value="MctB"/>
    <property type="match status" value="1"/>
</dbReference>
<dbReference type="Proteomes" id="UP001612915">
    <property type="component" value="Unassembled WGS sequence"/>
</dbReference>
<sequence>MIDFRYHLVSLVSVFLALAVGIVLGAGPLKGQIGDTLANSVEQLRQEKDQLHDQVATATTSIANRDAFLEQVTPQLVAGQLTGRSVVVVSLAGVDSKTVSSMVEAVDAAGGTVTGQVAVASDWVEAGGVTARDKALAKIAQKLPATSQVSGDATARLNTYLARSLVGTGDTGSLARGSTIAPAVLDALKSNDLIDTKGDLTALAGSAVVLAPAVDTATAGNPTPTPVGVTSYLPLVSTLDTTGGGTVVTGPASSATAGGFVAAVRKDESVVKIVSTVDDGMTPAGEITTVAALREQAAGGVGQYGFGSGAGAVLPATVTAGGSAGGANATSAN</sequence>
<dbReference type="InterPro" id="IPR021522">
    <property type="entry name" value="MctB"/>
</dbReference>
<reference evidence="2 3" key="1">
    <citation type="submission" date="2024-10" db="EMBL/GenBank/DDBJ databases">
        <title>The Natural Products Discovery Center: Release of the First 8490 Sequenced Strains for Exploring Actinobacteria Biosynthetic Diversity.</title>
        <authorList>
            <person name="Kalkreuter E."/>
            <person name="Kautsar S.A."/>
            <person name="Yang D."/>
            <person name="Bader C.D."/>
            <person name="Teijaro C.N."/>
            <person name="Fluegel L."/>
            <person name="Davis C.M."/>
            <person name="Simpson J.R."/>
            <person name="Lauterbach L."/>
            <person name="Steele A.D."/>
            <person name="Gui C."/>
            <person name="Meng S."/>
            <person name="Li G."/>
            <person name="Viehrig K."/>
            <person name="Ye F."/>
            <person name="Su P."/>
            <person name="Kiefer A.F."/>
            <person name="Nichols A."/>
            <person name="Cepeda A.J."/>
            <person name="Yan W."/>
            <person name="Fan B."/>
            <person name="Jiang Y."/>
            <person name="Adhikari A."/>
            <person name="Zheng C.-J."/>
            <person name="Schuster L."/>
            <person name="Cowan T.M."/>
            <person name="Smanski M.J."/>
            <person name="Chevrette M.G."/>
            <person name="De Carvalho L.P.S."/>
            <person name="Shen B."/>
        </authorList>
    </citation>
    <scope>NUCLEOTIDE SEQUENCE [LARGE SCALE GENOMIC DNA]</scope>
    <source>
        <strain evidence="2 3">NPDC049639</strain>
    </source>
</reference>
<organism evidence="2 3">
    <name type="scientific">Spongisporangium articulatum</name>
    <dbReference type="NCBI Taxonomy" id="3362603"/>
    <lineage>
        <taxon>Bacteria</taxon>
        <taxon>Bacillati</taxon>
        <taxon>Actinomycetota</taxon>
        <taxon>Actinomycetes</taxon>
        <taxon>Kineosporiales</taxon>
        <taxon>Kineosporiaceae</taxon>
        <taxon>Spongisporangium</taxon>
    </lineage>
</organism>
<keyword evidence="3" id="KW-1185">Reference proteome</keyword>
<name>A0ABW8AU04_9ACTN</name>
<accession>A0ABW8AU04</accession>
<evidence type="ECO:0000256" key="1">
    <source>
        <dbReference type="SAM" id="Coils"/>
    </source>
</evidence>